<feature type="transmembrane region" description="Helical" evidence="8">
    <location>
        <begin position="119"/>
        <end position="142"/>
    </location>
</feature>
<evidence type="ECO:0000256" key="6">
    <source>
        <dbReference type="ARBA" id="ARBA00022989"/>
    </source>
</evidence>
<evidence type="ECO:0000256" key="2">
    <source>
        <dbReference type="ARBA" id="ARBA00007069"/>
    </source>
</evidence>
<dbReference type="PANTHER" id="PTHR43470">
    <property type="entry name" value="PHOSPHATE TRANSPORT SYSTEM PERMEASE PROTEIN PSTA-RELATED"/>
    <property type="match status" value="1"/>
</dbReference>
<dbReference type="InterPro" id="IPR035906">
    <property type="entry name" value="MetI-like_sf"/>
</dbReference>
<organism evidence="10">
    <name type="scientific">Candidatus Methanophagaceae archaeon ANME-1 ERB6</name>
    <dbReference type="NCBI Taxonomy" id="2759912"/>
    <lineage>
        <taxon>Archaea</taxon>
        <taxon>Methanobacteriati</taxon>
        <taxon>Methanobacteriota</taxon>
        <taxon>Stenosarchaea group</taxon>
        <taxon>Methanomicrobia</taxon>
        <taxon>Candidatus Methanophagales</taxon>
        <taxon>Candidatus Methanophagaceae</taxon>
    </lineage>
</organism>
<dbReference type="PANTHER" id="PTHR43470:SF3">
    <property type="entry name" value="PHOSPHATE TRANSPORT SYSTEM PERMEASE PROTEIN PSTA-RELATED"/>
    <property type="match status" value="1"/>
</dbReference>
<keyword evidence="3" id="KW-0813">Transport</keyword>
<dbReference type="Gene3D" id="1.10.3720.10">
    <property type="entry name" value="MetI-like"/>
    <property type="match status" value="1"/>
</dbReference>
<feature type="transmembrane region" description="Helical" evidence="8">
    <location>
        <begin position="56"/>
        <end position="83"/>
    </location>
</feature>
<keyword evidence="4 8" id="KW-1003">Cell membrane</keyword>
<feature type="domain" description="ABC transmembrane type-1" evidence="9">
    <location>
        <begin position="57"/>
        <end position="264"/>
    </location>
</feature>
<evidence type="ECO:0000313" key="10">
    <source>
        <dbReference type="EMBL" id="QNO51723.1"/>
    </source>
</evidence>
<evidence type="ECO:0000256" key="4">
    <source>
        <dbReference type="ARBA" id="ARBA00022475"/>
    </source>
</evidence>
<protein>
    <recommendedName>
        <fullName evidence="8">Phosphate transport system permease protein PstA</fullName>
    </recommendedName>
</protein>
<dbReference type="InterPro" id="IPR000515">
    <property type="entry name" value="MetI-like"/>
</dbReference>
<proteinExistence type="inferred from homology"/>
<reference evidence="10" key="1">
    <citation type="submission" date="2020-06" db="EMBL/GenBank/DDBJ databases">
        <title>Unique genomic features of the anaerobic methanotrophic archaea.</title>
        <authorList>
            <person name="Chadwick G.L."/>
            <person name="Skennerton C.T."/>
            <person name="Laso-Perez R."/>
            <person name="Leu A.O."/>
            <person name="Speth D.R."/>
            <person name="Yu H."/>
            <person name="Morgan-Lang C."/>
            <person name="Hatzenpichler R."/>
            <person name="Goudeau D."/>
            <person name="Malmstrom R."/>
            <person name="Brazelton W.J."/>
            <person name="Woyke T."/>
            <person name="Hallam S.J."/>
            <person name="Tyson G.W."/>
            <person name="Wegener G."/>
            <person name="Boetius A."/>
            <person name="Orphan V."/>
        </authorList>
    </citation>
    <scope>NUCLEOTIDE SEQUENCE</scope>
</reference>
<gene>
    <name evidence="10" type="ORF">GMKFMAKO_00040</name>
</gene>
<dbReference type="NCBIfam" id="TIGR00974">
    <property type="entry name" value="3a0107s02c"/>
    <property type="match status" value="1"/>
</dbReference>
<feature type="transmembrane region" description="Helical" evidence="8">
    <location>
        <begin position="95"/>
        <end position="113"/>
    </location>
</feature>
<comment type="subcellular location">
    <subcellularLocation>
        <location evidence="1 8">Cell membrane</location>
        <topology evidence="1 8">Multi-pass membrane protein</topology>
    </subcellularLocation>
</comment>
<dbReference type="PROSITE" id="PS50928">
    <property type="entry name" value="ABC_TM1"/>
    <property type="match status" value="1"/>
</dbReference>
<dbReference type="CDD" id="cd06261">
    <property type="entry name" value="TM_PBP2"/>
    <property type="match status" value="1"/>
</dbReference>
<keyword evidence="7 8" id="KW-0472">Membrane</keyword>
<keyword evidence="6 8" id="KW-1133">Transmembrane helix</keyword>
<dbReference type="SUPFAM" id="SSF161098">
    <property type="entry name" value="MetI-like"/>
    <property type="match status" value="1"/>
</dbReference>
<feature type="transmembrane region" description="Helical" evidence="8">
    <location>
        <begin position="12"/>
        <end position="36"/>
    </location>
</feature>
<keyword evidence="5 8" id="KW-0812">Transmembrane</keyword>
<evidence type="ECO:0000256" key="1">
    <source>
        <dbReference type="ARBA" id="ARBA00004651"/>
    </source>
</evidence>
<evidence type="ECO:0000256" key="7">
    <source>
        <dbReference type="ARBA" id="ARBA00023136"/>
    </source>
</evidence>
<dbReference type="EMBL" id="MT631476">
    <property type="protein sequence ID" value="QNO51723.1"/>
    <property type="molecule type" value="Genomic_DNA"/>
</dbReference>
<dbReference type="Pfam" id="PF00528">
    <property type="entry name" value="BPD_transp_1"/>
    <property type="match status" value="1"/>
</dbReference>
<accession>A0A7G9YUN9</accession>
<dbReference type="InterPro" id="IPR005672">
    <property type="entry name" value="Phosphate_PstA"/>
</dbReference>
<dbReference type="GO" id="GO:0005315">
    <property type="term" value="F:phosphate transmembrane transporter activity"/>
    <property type="evidence" value="ECO:0007669"/>
    <property type="project" value="InterPro"/>
</dbReference>
<dbReference type="GO" id="GO:0005886">
    <property type="term" value="C:plasma membrane"/>
    <property type="evidence" value="ECO:0007669"/>
    <property type="project" value="UniProtKB-SubCell"/>
</dbReference>
<name>A0A7G9YUN9_9EURY</name>
<evidence type="ECO:0000259" key="9">
    <source>
        <dbReference type="PROSITE" id="PS50928"/>
    </source>
</evidence>
<dbReference type="AlphaFoldDB" id="A0A7G9YUN9"/>
<comment type="similarity">
    <text evidence="2 8">Belongs to the binding-protein-dependent transport system permease family. CysTW subfamily.</text>
</comment>
<evidence type="ECO:0000256" key="5">
    <source>
        <dbReference type="ARBA" id="ARBA00022692"/>
    </source>
</evidence>
<sequence>MIEKIAKMGLCATALISVAVLFIVVGYVFINGVGVINLDFLLESPYRFEHGGIFPQIIGTLCLMGVCLLFAVPLGVASAIYLAEYAPNNVVTRSVRFFVECLAGIPSIVIGLFGLVFLVYYLGFGICMLSGGLSLGFMILPWTVRASEEAIKTVPHYYREASLALGASKWQTIRSVVLKSAYPGIITGILLGLGKAIGETAVILLTAGSGLESFLPRSIFDPVGSLPVYIYMMATQGHTSAAFSRAFGASLVLITMFLMISVFALVLRNSYVRRMSGSRR</sequence>
<dbReference type="GO" id="GO:0035435">
    <property type="term" value="P:phosphate ion transmembrane transport"/>
    <property type="evidence" value="ECO:0007669"/>
    <property type="project" value="InterPro"/>
</dbReference>
<feature type="transmembrane region" description="Helical" evidence="8">
    <location>
        <begin position="246"/>
        <end position="267"/>
    </location>
</feature>
<evidence type="ECO:0000256" key="3">
    <source>
        <dbReference type="ARBA" id="ARBA00022448"/>
    </source>
</evidence>
<feature type="transmembrane region" description="Helical" evidence="8">
    <location>
        <begin position="181"/>
        <end position="207"/>
    </location>
</feature>
<evidence type="ECO:0000256" key="8">
    <source>
        <dbReference type="RuleBase" id="RU363043"/>
    </source>
</evidence>